<accession>A0A9D3M547</accession>
<dbReference type="SUPFAM" id="SSF50630">
    <property type="entry name" value="Acid proteases"/>
    <property type="match status" value="1"/>
</dbReference>
<keyword evidence="2" id="KW-0548">Nucleotidyltransferase</keyword>
<evidence type="ECO:0000256" key="1">
    <source>
        <dbReference type="ARBA" id="ARBA00022679"/>
    </source>
</evidence>
<comment type="caution">
    <text evidence="5">The sequence shown here is derived from an EMBL/GenBank/DDBJ whole genome shotgun (WGS) entry which is preliminary data.</text>
</comment>
<dbReference type="PANTHER" id="PTHR37984:SF5">
    <property type="entry name" value="PROTEIN NYNRIN-LIKE"/>
    <property type="match status" value="1"/>
</dbReference>
<dbReference type="InterPro" id="IPR021109">
    <property type="entry name" value="Peptidase_aspartic_dom_sf"/>
</dbReference>
<dbReference type="InterPro" id="IPR043502">
    <property type="entry name" value="DNA/RNA_pol_sf"/>
</dbReference>
<evidence type="ECO:0008006" key="7">
    <source>
        <dbReference type="Google" id="ProtNLM"/>
    </source>
</evidence>
<keyword evidence="4" id="KW-0255">Endonuclease</keyword>
<dbReference type="FunFam" id="3.10.10.10:FF:000003">
    <property type="entry name" value="Retrovirus-related Pol polyprotein from transposon 297-like Protein"/>
    <property type="match status" value="1"/>
</dbReference>
<dbReference type="PANTHER" id="PTHR37984">
    <property type="entry name" value="PROTEIN CBG26694"/>
    <property type="match status" value="1"/>
</dbReference>
<dbReference type="AlphaFoldDB" id="A0A9D3M547"/>
<evidence type="ECO:0000313" key="6">
    <source>
        <dbReference type="Proteomes" id="UP001044222"/>
    </source>
</evidence>
<evidence type="ECO:0000256" key="4">
    <source>
        <dbReference type="ARBA" id="ARBA00022759"/>
    </source>
</evidence>
<dbReference type="GO" id="GO:0016779">
    <property type="term" value="F:nucleotidyltransferase activity"/>
    <property type="evidence" value="ECO:0007669"/>
    <property type="project" value="UniProtKB-KW"/>
</dbReference>
<dbReference type="EMBL" id="JAFIRN010000010">
    <property type="protein sequence ID" value="KAG5840903.1"/>
    <property type="molecule type" value="Genomic_DNA"/>
</dbReference>
<evidence type="ECO:0000256" key="2">
    <source>
        <dbReference type="ARBA" id="ARBA00022695"/>
    </source>
</evidence>
<evidence type="ECO:0000313" key="5">
    <source>
        <dbReference type="EMBL" id="KAG5840903.1"/>
    </source>
</evidence>
<dbReference type="InterPro" id="IPR050951">
    <property type="entry name" value="Retrovirus_Pol_polyprotein"/>
</dbReference>
<dbReference type="GO" id="GO:0004519">
    <property type="term" value="F:endonuclease activity"/>
    <property type="evidence" value="ECO:0007669"/>
    <property type="project" value="UniProtKB-KW"/>
</dbReference>
<keyword evidence="4" id="KW-0378">Hydrolase</keyword>
<keyword evidence="6" id="KW-1185">Reference proteome</keyword>
<name>A0A9D3M547_ANGAN</name>
<dbReference type="Proteomes" id="UP001044222">
    <property type="component" value="Chromosome 10"/>
</dbReference>
<organism evidence="5 6">
    <name type="scientific">Anguilla anguilla</name>
    <name type="common">European freshwater eel</name>
    <name type="synonym">Muraena anguilla</name>
    <dbReference type="NCBI Taxonomy" id="7936"/>
    <lineage>
        <taxon>Eukaryota</taxon>
        <taxon>Metazoa</taxon>
        <taxon>Chordata</taxon>
        <taxon>Craniata</taxon>
        <taxon>Vertebrata</taxon>
        <taxon>Euteleostomi</taxon>
        <taxon>Actinopterygii</taxon>
        <taxon>Neopterygii</taxon>
        <taxon>Teleostei</taxon>
        <taxon>Anguilliformes</taxon>
        <taxon>Anguillidae</taxon>
        <taxon>Anguilla</taxon>
    </lineage>
</organism>
<evidence type="ECO:0000256" key="3">
    <source>
        <dbReference type="ARBA" id="ARBA00022722"/>
    </source>
</evidence>
<reference evidence="5" key="1">
    <citation type="submission" date="2021-01" db="EMBL/GenBank/DDBJ databases">
        <title>A chromosome-scale assembly of European eel, Anguilla anguilla.</title>
        <authorList>
            <person name="Henkel C."/>
            <person name="Jong-Raadsen S.A."/>
            <person name="Dufour S."/>
            <person name="Weltzien F.-A."/>
            <person name="Palstra A.P."/>
            <person name="Pelster B."/>
            <person name="Spaink H.P."/>
            <person name="Van Den Thillart G.E."/>
            <person name="Jansen H."/>
            <person name="Zahm M."/>
            <person name="Klopp C."/>
            <person name="Cedric C."/>
            <person name="Louis A."/>
            <person name="Berthelot C."/>
            <person name="Parey E."/>
            <person name="Roest Crollius H."/>
            <person name="Montfort J."/>
            <person name="Robinson-Rechavi M."/>
            <person name="Bucao C."/>
            <person name="Bouchez O."/>
            <person name="Gislard M."/>
            <person name="Lluch J."/>
            <person name="Milhes M."/>
            <person name="Lampietro C."/>
            <person name="Lopez Roques C."/>
            <person name="Donnadieu C."/>
            <person name="Braasch I."/>
            <person name="Desvignes T."/>
            <person name="Postlethwait J."/>
            <person name="Bobe J."/>
            <person name="Guiguen Y."/>
            <person name="Dirks R."/>
        </authorList>
    </citation>
    <scope>NUCLEOTIDE SEQUENCE</scope>
    <source>
        <strain evidence="5">Tag_6206</strain>
        <tissue evidence="5">Liver</tissue>
    </source>
</reference>
<protein>
    <recommendedName>
        <fullName evidence="7">Peptidase A2 domain-containing protein</fullName>
    </recommendedName>
</protein>
<keyword evidence="3" id="KW-0540">Nuclease</keyword>
<dbReference type="Gene3D" id="2.40.70.10">
    <property type="entry name" value="Acid Proteases"/>
    <property type="match status" value="1"/>
</dbReference>
<proteinExistence type="predicted"/>
<gene>
    <name evidence="5" type="ORF">ANANG_G00193720</name>
</gene>
<dbReference type="Gene3D" id="3.10.10.10">
    <property type="entry name" value="HIV Type 1 Reverse Transcriptase, subunit A, domain 1"/>
    <property type="match status" value="1"/>
</dbReference>
<dbReference type="SUPFAM" id="SSF56672">
    <property type="entry name" value="DNA/RNA polymerases"/>
    <property type="match status" value="1"/>
</dbReference>
<sequence>MLEHSVMVRGMVTKTAVATVSGQTQKQRAWLAKRQKDSETFNCKRCGTRHAPKQCPAYGKVCNKCKGQNHYAKQCFAKGKQSRGEHVQTVQETTLCDSFFVGMVVQEHFTPKGTEQLSVNRVEQDKWTVPLHINGAVIPLKLDTGAKANLMTELHIRAKKVKPRIYPNSLPLEAYNGQPINTKGTCRLKVRVKGKEHNLMFVVVPEGHDSLLGDKACENVGLVKRVCHINANAQNSIKSIVDQYPDIFKGFGVLPFTYKIQLKDDAQQVVHAPRRVPAPLRDKLKQELDRMTSLGVIKKVEEPTEWVNSIVCVKKPTGDLRVCMDPKDLNANIKREHHQIPTRY</sequence>
<keyword evidence="1" id="KW-0808">Transferase</keyword>